<dbReference type="EMBL" id="CP013200">
    <property type="protein sequence ID" value="ALO67382.1"/>
    <property type="molecule type" value="Genomic_DNA"/>
</dbReference>
<dbReference type="Pfam" id="PF13380">
    <property type="entry name" value="CoA_binding_2"/>
    <property type="match status" value="1"/>
</dbReference>
<dbReference type="Pfam" id="PF13549">
    <property type="entry name" value="ATP-grasp_5"/>
    <property type="match status" value="1"/>
</dbReference>
<evidence type="ECO:0000259" key="3">
    <source>
        <dbReference type="PROSITE" id="PS51186"/>
    </source>
</evidence>
<dbReference type="SUPFAM" id="SSF52210">
    <property type="entry name" value="Succinyl-CoA synthetase domains"/>
    <property type="match status" value="2"/>
</dbReference>
<dbReference type="SMART" id="SM00881">
    <property type="entry name" value="CoA_binding"/>
    <property type="match status" value="1"/>
</dbReference>
<dbReference type="InterPro" id="IPR016102">
    <property type="entry name" value="Succinyl-CoA_synth-like"/>
</dbReference>
<name>A0A0S2M1A0_9MICC</name>
<dbReference type="SUPFAM" id="SSF55729">
    <property type="entry name" value="Acyl-CoA N-acyltransferases (Nat)"/>
    <property type="match status" value="1"/>
</dbReference>
<dbReference type="OrthoDB" id="190266at2"/>
<dbReference type="InterPro" id="IPR036291">
    <property type="entry name" value="NAD(P)-bd_dom_sf"/>
</dbReference>
<protein>
    <submittedName>
        <fullName evidence="4">GCN5 family acetyltransferase</fullName>
    </submittedName>
</protein>
<dbReference type="InterPro" id="IPR016181">
    <property type="entry name" value="Acyl_CoA_acyltransferase"/>
</dbReference>
<dbReference type="InterPro" id="IPR011761">
    <property type="entry name" value="ATP-grasp"/>
</dbReference>
<dbReference type="PROSITE" id="PS50975">
    <property type="entry name" value="ATP_GRASP"/>
    <property type="match status" value="1"/>
</dbReference>
<dbReference type="GO" id="GO:0016747">
    <property type="term" value="F:acyltransferase activity, transferring groups other than amino-acyl groups"/>
    <property type="evidence" value="ECO:0007669"/>
    <property type="project" value="InterPro"/>
</dbReference>
<dbReference type="Pfam" id="PF00583">
    <property type="entry name" value="Acetyltransf_1"/>
    <property type="match status" value="1"/>
</dbReference>
<dbReference type="Pfam" id="PF13607">
    <property type="entry name" value="Succ_CoA_lig"/>
    <property type="match status" value="1"/>
</dbReference>
<keyword evidence="1" id="KW-0547">Nucleotide-binding</keyword>
<dbReference type="GO" id="GO:0046872">
    <property type="term" value="F:metal ion binding"/>
    <property type="evidence" value="ECO:0007669"/>
    <property type="project" value="InterPro"/>
</dbReference>
<dbReference type="GO" id="GO:0005524">
    <property type="term" value="F:ATP binding"/>
    <property type="evidence" value="ECO:0007669"/>
    <property type="project" value="UniProtKB-UniRule"/>
</dbReference>
<keyword evidence="1" id="KW-0067">ATP-binding</keyword>
<dbReference type="RefSeq" id="WP_062290103.1">
    <property type="nucleotide sequence ID" value="NZ_CP013200.1"/>
</dbReference>
<accession>A0A0S2M1A0</accession>
<feature type="domain" description="ATP-grasp" evidence="2">
    <location>
        <begin position="674"/>
        <end position="884"/>
    </location>
</feature>
<dbReference type="SUPFAM" id="SSF51735">
    <property type="entry name" value="NAD(P)-binding Rossmann-fold domains"/>
    <property type="match status" value="1"/>
</dbReference>
<reference evidence="4 5" key="2">
    <citation type="journal article" date="2016" name="J. Biotechnol.">
        <title>Complete genome sequence of Arthrobacter alpinus ERGS4:06, a yellow pigmented bacterium tolerant to cold and radiations isolated from Sikkim Himalaya.</title>
        <authorList>
            <person name="Kumar R."/>
            <person name="Singh D."/>
            <person name="Swarnkar M.K."/>
            <person name="Singh A.K."/>
            <person name="Kumar S."/>
        </authorList>
    </citation>
    <scope>NUCLEOTIDE SEQUENCE [LARGE SCALE GENOMIC DNA]</scope>
    <source>
        <strain evidence="4 5">ERGS4:06</strain>
    </source>
</reference>
<dbReference type="AlphaFoldDB" id="A0A0S2M1A0"/>
<dbReference type="InterPro" id="IPR032875">
    <property type="entry name" value="Succ_CoA_lig_flav_dom"/>
</dbReference>
<evidence type="ECO:0000259" key="2">
    <source>
        <dbReference type="PROSITE" id="PS50975"/>
    </source>
</evidence>
<dbReference type="PROSITE" id="PS51186">
    <property type="entry name" value="GNAT"/>
    <property type="match status" value="1"/>
</dbReference>
<gene>
    <name evidence="4" type="ORF">AS189_13885</name>
</gene>
<dbReference type="Gene3D" id="3.40.50.720">
    <property type="entry name" value="NAD(P)-binding Rossmann-like Domain"/>
    <property type="match status" value="1"/>
</dbReference>
<sequence>MVKPELAPEYPAHWEADVVLRDGGTAHLRPMRADDADAVQTFHMAQSQNSIYLRFFTYKSKLTPKELRRFTELDYRDRVAFVITRGAEIIGIGRYDRLDDPTEAEVAFNVSDAHQSRGLGSILLEHLAAAARENGINKFSAEVLPENRKMMQVFSEAGYEVHRHFDDGVISLKFDIDPTEKSRAVMESREHRAEALSVAGLVAPKSVAVIGASREWGSVGQQLLEHVVEGKFVGAVYAVNQDALEVSGMLPYATISEVPGPVDLAIIAVPYDQVPGVVDQCGQAGVKGLVVATAGFADDGERGLARQHALVRQARANGMRLVGPASLGLANTDPVVSLNASMAPVLPTKGGLGIFSQSAALGVSLFASMSRRSVGMSTVLSAGNRADVSGNDMMQFWEDDPNTTACALYLESVGNPRKFSRISRRLARSKPVIVAKSDSMGLRLPPGHAVRTTQAPPGALDAMLRQSGVVRVNTIEELADVAQIVVAQPLPKGPGLAILANSGALGNVVADDAEGHGLTVAVMESFLMLDIGQSRALPLLKRSVLAALAKDGADSAIVTLLPVVGLTIESIAKTLKECSEESGKPVIAVFTGIFDANVHVNRQIADSLPAYSSPGAAIAALAAVTRYAHWLTLESPVFEPPAGVDPQAAEALLDTLLMGVSHDQLLTLSSAQARELLGHYGINVLESVPFGSTDEAVASAERLGWPVAIKTLDPSLRHRLDLGGVRINIENAESLRRNIVQMRKYLEPYGKKDLEVQSMAEVGQSVTLRAIEDPLLGPVVSFGLSGDAVNLLDDWAHRVPPLSVGDTAELIRAPRAAVKLFGYEGLPAGNVAALEDLVARVAMLKDEHPEVALIEFKPILVGPTAVTVLAVDVRIGNAAQRTDSARRAMRS</sequence>
<evidence type="ECO:0000313" key="4">
    <source>
        <dbReference type="EMBL" id="ALO67382.1"/>
    </source>
</evidence>
<dbReference type="CDD" id="cd04301">
    <property type="entry name" value="NAT_SF"/>
    <property type="match status" value="1"/>
</dbReference>
<dbReference type="InterPro" id="IPR013815">
    <property type="entry name" value="ATP_grasp_subdomain_1"/>
</dbReference>
<dbReference type="Gene3D" id="3.30.1490.20">
    <property type="entry name" value="ATP-grasp fold, A domain"/>
    <property type="match status" value="1"/>
</dbReference>
<reference evidence="5" key="1">
    <citation type="submission" date="2015-11" db="EMBL/GenBank/DDBJ databases">
        <authorList>
            <person name="Kumar R."/>
            <person name="Singh D."/>
            <person name="Swarnkar M.K."/>
            <person name="Singh A.K."/>
            <person name="Kumar S."/>
        </authorList>
    </citation>
    <scope>NUCLEOTIDE SEQUENCE [LARGE SCALE GENOMIC DNA]</scope>
    <source>
        <strain evidence="5">ERGS4:06</strain>
    </source>
</reference>
<evidence type="ECO:0000313" key="5">
    <source>
        <dbReference type="Proteomes" id="UP000059574"/>
    </source>
</evidence>
<evidence type="ECO:0000256" key="1">
    <source>
        <dbReference type="PROSITE-ProRule" id="PRU00409"/>
    </source>
</evidence>
<dbReference type="Gene3D" id="3.40.630.30">
    <property type="match status" value="1"/>
</dbReference>
<dbReference type="PANTHER" id="PTHR42793:SF1">
    <property type="entry name" value="PEPTIDYL-LYSINE N-ACETYLTRANSFERASE PATZ"/>
    <property type="match status" value="1"/>
</dbReference>
<dbReference type="Gene3D" id="3.30.470.20">
    <property type="entry name" value="ATP-grasp fold, B domain"/>
    <property type="match status" value="1"/>
</dbReference>
<organism evidence="4 5">
    <name type="scientific">Arthrobacter alpinus</name>
    <dbReference type="NCBI Taxonomy" id="656366"/>
    <lineage>
        <taxon>Bacteria</taxon>
        <taxon>Bacillati</taxon>
        <taxon>Actinomycetota</taxon>
        <taxon>Actinomycetes</taxon>
        <taxon>Micrococcales</taxon>
        <taxon>Micrococcaceae</taxon>
        <taxon>Arthrobacter</taxon>
    </lineage>
</organism>
<dbReference type="Proteomes" id="UP000059574">
    <property type="component" value="Chromosome"/>
</dbReference>
<dbReference type="InterPro" id="IPR003781">
    <property type="entry name" value="CoA-bd"/>
</dbReference>
<keyword evidence="4" id="KW-0808">Transferase</keyword>
<dbReference type="SUPFAM" id="SSF56059">
    <property type="entry name" value="Glutathione synthetase ATP-binding domain-like"/>
    <property type="match status" value="1"/>
</dbReference>
<dbReference type="Gene3D" id="3.40.50.261">
    <property type="entry name" value="Succinyl-CoA synthetase domains"/>
    <property type="match status" value="2"/>
</dbReference>
<feature type="domain" description="N-acetyltransferase" evidence="3">
    <location>
        <begin position="26"/>
        <end position="177"/>
    </location>
</feature>
<dbReference type="InterPro" id="IPR000182">
    <property type="entry name" value="GNAT_dom"/>
</dbReference>
<dbReference type="PANTHER" id="PTHR42793">
    <property type="entry name" value="COA BINDING DOMAIN CONTAINING PROTEIN"/>
    <property type="match status" value="1"/>
</dbReference>
<proteinExistence type="predicted"/>